<dbReference type="PROSITE" id="PS01117">
    <property type="entry name" value="HTH_MARR_1"/>
    <property type="match status" value="1"/>
</dbReference>
<dbReference type="InterPro" id="IPR036390">
    <property type="entry name" value="WH_DNA-bd_sf"/>
</dbReference>
<dbReference type="GO" id="GO:0005737">
    <property type="term" value="C:cytoplasm"/>
    <property type="evidence" value="ECO:0007669"/>
    <property type="project" value="UniProtKB-SubCell"/>
</dbReference>
<evidence type="ECO:0000313" key="6">
    <source>
        <dbReference type="EMBL" id="AFJ46355.1"/>
    </source>
</evidence>
<dbReference type="RefSeq" id="WP_002439745.1">
    <property type="nucleotide sequence ID" value="NC_017910.1"/>
</dbReference>
<evidence type="ECO:0000313" key="7">
    <source>
        <dbReference type="Proteomes" id="UP000001955"/>
    </source>
</evidence>
<dbReference type="InterPro" id="IPR000835">
    <property type="entry name" value="HTH_MarR-typ"/>
</dbReference>
<dbReference type="InterPro" id="IPR011991">
    <property type="entry name" value="ArsR-like_HTH"/>
</dbReference>
<dbReference type="eggNOG" id="COG1846">
    <property type="taxonomic scope" value="Bacteria"/>
</dbReference>
<dbReference type="AlphaFoldDB" id="I2B751"/>
<name>I2B751_SHIBC</name>
<dbReference type="GO" id="GO:0003700">
    <property type="term" value="F:DNA-binding transcription factor activity"/>
    <property type="evidence" value="ECO:0007669"/>
    <property type="project" value="InterPro"/>
</dbReference>
<dbReference type="SUPFAM" id="SSF46785">
    <property type="entry name" value="Winged helix' DNA-binding domain"/>
    <property type="match status" value="1"/>
</dbReference>
<gene>
    <name evidence="6" type="ordered locus">EBL_c12520</name>
</gene>
<evidence type="ECO:0000256" key="1">
    <source>
        <dbReference type="ARBA" id="ARBA00004496"/>
    </source>
</evidence>
<dbReference type="EMBL" id="CP001560">
    <property type="protein sequence ID" value="AFJ46355.1"/>
    <property type="molecule type" value="Genomic_DNA"/>
</dbReference>
<evidence type="ECO:0000259" key="5">
    <source>
        <dbReference type="PROSITE" id="PS50995"/>
    </source>
</evidence>
<dbReference type="InterPro" id="IPR039422">
    <property type="entry name" value="MarR/SlyA-like"/>
</dbReference>
<dbReference type="PROSITE" id="PS50995">
    <property type="entry name" value="HTH_MARR_2"/>
    <property type="match status" value="1"/>
</dbReference>
<dbReference type="InterPro" id="IPR023187">
    <property type="entry name" value="Tscrpt_reg_MarR-type_CS"/>
</dbReference>
<accession>I2B751</accession>
<dbReference type="GO" id="GO:0003677">
    <property type="term" value="F:DNA binding"/>
    <property type="evidence" value="ECO:0007669"/>
    <property type="project" value="UniProtKB-KW"/>
</dbReference>
<evidence type="ECO:0000256" key="4">
    <source>
        <dbReference type="ARBA" id="ARBA00023163"/>
    </source>
</evidence>
<evidence type="ECO:0000256" key="2">
    <source>
        <dbReference type="ARBA" id="ARBA00023015"/>
    </source>
</evidence>
<organism evidence="6 7">
    <name type="scientific">Shimwellia blattae (strain ATCC 29907 / DSM 4481 / JCM 1650 / NBRC 105725 / CDC 9005-74)</name>
    <name type="common">Escherichia blattae</name>
    <dbReference type="NCBI Taxonomy" id="630626"/>
    <lineage>
        <taxon>Bacteria</taxon>
        <taxon>Pseudomonadati</taxon>
        <taxon>Pseudomonadota</taxon>
        <taxon>Gammaproteobacteria</taxon>
        <taxon>Enterobacterales</taxon>
        <taxon>Enterobacteriaceae</taxon>
        <taxon>Shimwellia</taxon>
    </lineage>
</organism>
<sequence>MTLFDTLERLANLQMMAFYRNPQLKALPAVQIQILYYLSRCNDYSNTPGAVAGYLGLTKGTISQSLGRLERNGWLEKHGDPRDKRLVRLVPTPQARQALASALDASSLAQAQPRLPAGGAELEHQLQLLLRDIQQQQGERIYGECRYCRFHQQQDGQRHCGLTGDPLTAENSRQICREFAR</sequence>
<keyword evidence="3" id="KW-0238">DNA-binding</keyword>
<dbReference type="CDD" id="cd00090">
    <property type="entry name" value="HTH_ARSR"/>
    <property type="match status" value="1"/>
</dbReference>
<dbReference type="SMART" id="SM00347">
    <property type="entry name" value="HTH_MARR"/>
    <property type="match status" value="1"/>
</dbReference>
<protein>
    <submittedName>
        <fullName evidence="6">Putative transcriptional regulator, MarR family</fullName>
    </submittedName>
</protein>
<accession>K6VCH0</accession>
<feature type="domain" description="HTH marR-type" evidence="5">
    <location>
        <begin position="1"/>
        <end position="135"/>
    </location>
</feature>
<keyword evidence="4" id="KW-0804">Transcription</keyword>
<dbReference type="OrthoDB" id="5522755at2"/>
<comment type="subcellular location">
    <subcellularLocation>
        <location evidence="1">Cytoplasm</location>
    </subcellularLocation>
</comment>
<dbReference type="GO" id="GO:0006950">
    <property type="term" value="P:response to stress"/>
    <property type="evidence" value="ECO:0007669"/>
    <property type="project" value="TreeGrafter"/>
</dbReference>
<reference evidence="6 7" key="1">
    <citation type="journal article" date="2012" name="J. Bacteriol.">
        <title>Complete genome sequence of the B12-producing Shimwellia blattae strain DSM 4481, isolated from a cockroach.</title>
        <authorList>
            <person name="Brzuszkiewicz E."/>
            <person name="Waschkowitz T."/>
            <person name="Wiezer A."/>
            <person name="Daniel R."/>
        </authorList>
    </citation>
    <scope>NUCLEOTIDE SEQUENCE [LARGE SCALE GENOMIC DNA]</scope>
    <source>
        <strain evidence="7">ATCC 29907 / DSM 4481 / JCM 1650 / NBRC 105725 / CDC 9005-74</strain>
    </source>
</reference>
<dbReference type="InterPro" id="IPR036388">
    <property type="entry name" value="WH-like_DNA-bd_sf"/>
</dbReference>
<dbReference type="PANTHER" id="PTHR33164">
    <property type="entry name" value="TRANSCRIPTIONAL REGULATOR, MARR FAMILY"/>
    <property type="match status" value="1"/>
</dbReference>
<dbReference type="Proteomes" id="UP000001955">
    <property type="component" value="Chromosome"/>
</dbReference>
<dbReference type="HOGENOM" id="CLU_089893_3_0_6"/>
<keyword evidence="2" id="KW-0805">Transcription regulation</keyword>
<evidence type="ECO:0000256" key="3">
    <source>
        <dbReference type="ARBA" id="ARBA00023125"/>
    </source>
</evidence>
<dbReference type="Pfam" id="PF12802">
    <property type="entry name" value="MarR_2"/>
    <property type="match status" value="1"/>
</dbReference>
<dbReference type="KEGG" id="ebt:EBL_c12520"/>
<proteinExistence type="predicted"/>
<dbReference type="PANTHER" id="PTHR33164:SF5">
    <property type="entry name" value="ORGANIC HYDROPEROXIDE RESISTANCE TRANSCRIPTIONAL REGULATOR"/>
    <property type="match status" value="1"/>
</dbReference>
<dbReference type="Gene3D" id="1.10.10.10">
    <property type="entry name" value="Winged helix-like DNA-binding domain superfamily/Winged helix DNA-binding domain"/>
    <property type="match status" value="1"/>
</dbReference>
<keyword evidence="7" id="KW-1185">Reference proteome</keyword>